<protein>
    <submittedName>
        <fullName evidence="4">Putative 3-hydroxybutyryl-CoA dehydrogenase</fullName>
        <ecNumber evidence="4">1.1.1.157</ecNumber>
    </submittedName>
</protein>
<dbReference type="PANTHER" id="PTHR48075">
    <property type="entry name" value="3-HYDROXYACYL-COA DEHYDROGENASE FAMILY PROTEIN"/>
    <property type="match status" value="1"/>
</dbReference>
<dbReference type="EMBL" id="VSSQ01026871">
    <property type="protein sequence ID" value="MPM75799.1"/>
    <property type="molecule type" value="Genomic_DNA"/>
</dbReference>
<name>A0A645CFN1_9ZZZZ</name>
<comment type="caution">
    <text evidence="4">The sequence shown here is derived from an EMBL/GenBank/DDBJ whole genome shotgun (WGS) entry which is preliminary data.</text>
</comment>
<organism evidence="4">
    <name type="scientific">bioreactor metagenome</name>
    <dbReference type="NCBI Taxonomy" id="1076179"/>
    <lineage>
        <taxon>unclassified sequences</taxon>
        <taxon>metagenomes</taxon>
        <taxon>ecological metagenomes</taxon>
    </lineage>
</organism>
<evidence type="ECO:0000259" key="2">
    <source>
        <dbReference type="Pfam" id="PF00725"/>
    </source>
</evidence>
<dbReference type="Pfam" id="PF00725">
    <property type="entry name" value="3HCDH"/>
    <property type="match status" value="1"/>
</dbReference>
<gene>
    <name evidence="4" type="primary">mmgB_5</name>
    <name evidence="4" type="ORF">SDC9_122793</name>
</gene>
<dbReference type="AlphaFoldDB" id="A0A645CFN1"/>
<dbReference type="Gene3D" id="3.40.50.720">
    <property type="entry name" value="NAD(P)-binding Rossmann-like Domain"/>
    <property type="match status" value="1"/>
</dbReference>
<dbReference type="InterPro" id="IPR022694">
    <property type="entry name" value="3-OHacyl-CoA_DH"/>
</dbReference>
<dbReference type="PANTHER" id="PTHR48075:SF5">
    <property type="entry name" value="3-HYDROXYBUTYRYL-COA DEHYDROGENASE"/>
    <property type="match status" value="1"/>
</dbReference>
<accession>A0A645CFN1</accession>
<feature type="domain" description="3-hydroxyacyl-CoA dehydrogenase C-terminal" evidence="2">
    <location>
        <begin position="175"/>
        <end position="270"/>
    </location>
</feature>
<feature type="domain" description="3-hydroxyacyl-CoA dehydrogenase NAD binding" evidence="3">
    <location>
        <begin position="1"/>
        <end position="171"/>
    </location>
</feature>
<evidence type="ECO:0000256" key="1">
    <source>
        <dbReference type="ARBA" id="ARBA00023002"/>
    </source>
</evidence>
<dbReference type="Pfam" id="PF02737">
    <property type="entry name" value="3HCDH_N"/>
    <property type="match status" value="1"/>
</dbReference>
<dbReference type="InterPro" id="IPR013328">
    <property type="entry name" value="6PGD_dom2"/>
</dbReference>
<proteinExistence type="predicted"/>
<dbReference type="InterPro" id="IPR006176">
    <property type="entry name" value="3-OHacyl-CoA_DH_NAD-bd"/>
</dbReference>
<evidence type="ECO:0000259" key="3">
    <source>
        <dbReference type="Pfam" id="PF02737"/>
    </source>
</evidence>
<sequence length="274" mass="30188">MGQQIALNAAQCGYPVALTDSFPAALEKAETWAKGYVAGRVAKGKMTENQAADAQKNITFVPQLADAVQDADLIIEAIIEDRAIKEKLFTDLNKLVAKDVILATNSSFMVSSLFAGCVENPGRLANFHYFNPALVMKLVEVVQGPHTSEETVQVLMDFARKNGKTPIWVRKEIDGFIANRLLRAVKNEACFLLEEGVATAQEIDTAAENGLNYPMGPFRLMDLTGVDLAYLASKRVLDETGVKQPGFDKIKEKYEAGEWGRKSGKGWYDYSEKK</sequence>
<dbReference type="InterPro" id="IPR008927">
    <property type="entry name" value="6-PGluconate_DH-like_C_sf"/>
</dbReference>
<dbReference type="GO" id="GO:0006631">
    <property type="term" value="P:fatty acid metabolic process"/>
    <property type="evidence" value="ECO:0007669"/>
    <property type="project" value="InterPro"/>
</dbReference>
<dbReference type="GO" id="GO:0008691">
    <property type="term" value="F:3-hydroxybutyryl-CoA dehydrogenase activity"/>
    <property type="evidence" value="ECO:0007669"/>
    <property type="project" value="UniProtKB-EC"/>
</dbReference>
<dbReference type="InterPro" id="IPR036291">
    <property type="entry name" value="NAD(P)-bd_dom_sf"/>
</dbReference>
<dbReference type="GO" id="GO:0070403">
    <property type="term" value="F:NAD+ binding"/>
    <property type="evidence" value="ECO:0007669"/>
    <property type="project" value="InterPro"/>
</dbReference>
<dbReference type="EC" id="1.1.1.157" evidence="4"/>
<dbReference type="SUPFAM" id="SSF48179">
    <property type="entry name" value="6-phosphogluconate dehydrogenase C-terminal domain-like"/>
    <property type="match status" value="1"/>
</dbReference>
<dbReference type="InterPro" id="IPR006108">
    <property type="entry name" value="3HC_DH_C"/>
</dbReference>
<dbReference type="PIRSF" id="PIRSF000105">
    <property type="entry name" value="HCDH"/>
    <property type="match status" value="1"/>
</dbReference>
<keyword evidence="1 4" id="KW-0560">Oxidoreductase</keyword>
<dbReference type="Gene3D" id="1.10.1040.10">
    <property type="entry name" value="N-(1-d-carboxylethyl)-l-norvaline Dehydrogenase, domain 2"/>
    <property type="match status" value="1"/>
</dbReference>
<dbReference type="SUPFAM" id="SSF51735">
    <property type="entry name" value="NAD(P)-binding Rossmann-fold domains"/>
    <property type="match status" value="1"/>
</dbReference>
<reference evidence="4" key="1">
    <citation type="submission" date="2019-08" db="EMBL/GenBank/DDBJ databases">
        <authorList>
            <person name="Kucharzyk K."/>
            <person name="Murdoch R.W."/>
            <person name="Higgins S."/>
            <person name="Loffler F."/>
        </authorList>
    </citation>
    <scope>NUCLEOTIDE SEQUENCE</scope>
</reference>
<evidence type="ECO:0000313" key="4">
    <source>
        <dbReference type="EMBL" id="MPM75799.1"/>
    </source>
</evidence>